<comment type="caution">
    <text evidence="2">The sequence shown here is derived from an EMBL/GenBank/DDBJ whole genome shotgun (WGS) entry which is preliminary data.</text>
</comment>
<gene>
    <name evidence="2" type="ORF">E2C01_006868</name>
</gene>
<sequence length="60" mass="6802">MYASMPDTITSVMRSAQRDESLTRKQKSFQENQHNISSSSPSLQPELPPLRGILGKRLEK</sequence>
<evidence type="ECO:0000313" key="2">
    <source>
        <dbReference type="EMBL" id="MPC14115.1"/>
    </source>
</evidence>
<dbReference type="Proteomes" id="UP000324222">
    <property type="component" value="Unassembled WGS sequence"/>
</dbReference>
<evidence type="ECO:0000256" key="1">
    <source>
        <dbReference type="SAM" id="MobiDB-lite"/>
    </source>
</evidence>
<dbReference type="AlphaFoldDB" id="A0A5B7CYH4"/>
<name>A0A5B7CYH4_PORTR</name>
<keyword evidence="3" id="KW-1185">Reference proteome</keyword>
<proteinExistence type="predicted"/>
<feature type="region of interest" description="Disordered" evidence="1">
    <location>
        <begin position="1"/>
        <end position="60"/>
    </location>
</feature>
<reference evidence="2 3" key="1">
    <citation type="submission" date="2019-05" db="EMBL/GenBank/DDBJ databases">
        <title>Another draft genome of Portunus trituberculatus and its Hox gene families provides insights of decapod evolution.</title>
        <authorList>
            <person name="Jeong J.-H."/>
            <person name="Song I."/>
            <person name="Kim S."/>
            <person name="Choi T."/>
            <person name="Kim D."/>
            <person name="Ryu S."/>
            <person name="Kim W."/>
        </authorList>
    </citation>
    <scope>NUCLEOTIDE SEQUENCE [LARGE SCALE GENOMIC DNA]</scope>
    <source>
        <tissue evidence="2">Muscle</tissue>
    </source>
</reference>
<accession>A0A5B7CYH4</accession>
<dbReference type="EMBL" id="VSRR010000329">
    <property type="protein sequence ID" value="MPC14115.1"/>
    <property type="molecule type" value="Genomic_DNA"/>
</dbReference>
<organism evidence="2 3">
    <name type="scientific">Portunus trituberculatus</name>
    <name type="common">Swimming crab</name>
    <name type="synonym">Neptunus trituberculatus</name>
    <dbReference type="NCBI Taxonomy" id="210409"/>
    <lineage>
        <taxon>Eukaryota</taxon>
        <taxon>Metazoa</taxon>
        <taxon>Ecdysozoa</taxon>
        <taxon>Arthropoda</taxon>
        <taxon>Crustacea</taxon>
        <taxon>Multicrustacea</taxon>
        <taxon>Malacostraca</taxon>
        <taxon>Eumalacostraca</taxon>
        <taxon>Eucarida</taxon>
        <taxon>Decapoda</taxon>
        <taxon>Pleocyemata</taxon>
        <taxon>Brachyura</taxon>
        <taxon>Eubrachyura</taxon>
        <taxon>Portunoidea</taxon>
        <taxon>Portunidae</taxon>
        <taxon>Portuninae</taxon>
        <taxon>Portunus</taxon>
    </lineage>
</organism>
<protein>
    <submittedName>
        <fullName evidence="2">Uncharacterized protein</fullName>
    </submittedName>
</protein>
<evidence type="ECO:0000313" key="3">
    <source>
        <dbReference type="Proteomes" id="UP000324222"/>
    </source>
</evidence>